<keyword evidence="2" id="KW-1185">Reference proteome</keyword>
<name>R9S7U2_9CAUD</name>
<proteinExistence type="predicted"/>
<dbReference type="KEGG" id="vg:15956890"/>
<protein>
    <submittedName>
        <fullName evidence="1">Uncharacterized protein</fullName>
    </submittedName>
</protein>
<dbReference type="Proteomes" id="UP000201670">
    <property type="component" value="Segment"/>
</dbReference>
<dbReference type="RefSeq" id="YP_008130135.1">
    <property type="nucleotide sequence ID" value="NC_021559.1"/>
</dbReference>
<dbReference type="GeneID" id="15956890"/>
<dbReference type="EMBL" id="HQ337021">
    <property type="protein sequence ID" value="AGN12146.1"/>
    <property type="molecule type" value="Genomic_DNA"/>
</dbReference>
<gene>
    <name evidence="1" type="ORF">PRAG_00209</name>
</gene>
<evidence type="ECO:0000313" key="1">
    <source>
        <dbReference type="EMBL" id="AGN12146.1"/>
    </source>
</evidence>
<evidence type="ECO:0000313" key="2">
    <source>
        <dbReference type="Proteomes" id="UP000201670"/>
    </source>
</evidence>
<reference evidence="1 2" key="1">
    <citation type="submission" date="2010-10" db="EMBL/GenBank/DDBJ databases">
        <title>The Genome Sequence of Prochlorococcus phage P-SSM3.</title>
        <authorList>
            <consortium name="The Broad Institute Genome Sequencing Platform"/>
            <person name="Henn M.R."/>
            <person name="Sullivan M.S."/>
            <person name="Osburne M.S."/>
            <person name="Levin J."/>
            <person name="Malboeuf C."/>
            <person name="Casali M."/>
            <person name="Russ C."/>
            <person name="Lennon N."/>
            <person name="Chapman S.B."/>
            <person name="Erlich R."/>
            <person name="Young S.K."/>
            <person name="Yandava C."/>
            <person name="Zeng Q."/>
            <person name="Alvarado L."/>
            <person name="Anderson S."/>
            <person name="Berlin A."/>
            <person name="Chen Z."/>
            <person name="Freedman E."/>
            <person name="Gellesch M."/>
            <person name="Goldberg J."/>
            <person name="Green L."/>
            <person name="Griggs A."/>
            <person name="Gujja S."/>
            <person name="Heilman E.R."/>
            <person name="Heiman D."/>
            <person name="Hollinger A."/>
            <person name="Howarth C."/>
            <person name="Larson L."/>
            <person name="Mehta T."/>
            <person name="Pearson M."/>
            <person name="Roberts A."/>
            <person name="Ryan E."/>
            <person name="Saif S."/>
            <person name="Shea T."/>
            <person name="Shenoy N."/>
            <person name="Sisk P."/>
            <person name="Stolte C."/>
            <person name="Sykes S."/>
            <person name="White J."/>
            <person name="Yu Q."/>
            <person name="Coleman M.L."/>
            <person name="Huang K.H."/>
            <person name="Weigele P.R."/>
            <person name="DeFrancesco A.S."/>
            <person name="Kern S.E."/>
            <person name="Thompson L.R."/>
            <person name="Fu R."/>
            <person name="Hombeck B."/>
            <person name="Chisholm S.W."/>
            <person name="Haas B."/>
            <person name="Nusbaum C."/>
            <person name="Birren B."/>
        </authorList>
    </citation>
    <scope>NUCLEOTIDE SEQUENCE [LARGE SCALE GENOMIC DNA]</scope>
    <source>
        <strain evidence="1 2">P-SSM3</strain>
    </source>
</reference>
<accession>R9S7U2</accession>
<organism evidence="1 2">
    <name type="scientific">Prochlorococcus phage P-SSM3</name>
    <dbReference type="NCBI Taxonomy" id="536453"/>
    <lineage>
        <taxon>Viruses</taxon>
        <taxon>Duplodnaviria</taxon>
        <taxon>Heunggongvirae</taxon>
        <taxon>Uroviricota</taxon>
        <taxon>Caudoviricetes</taxon>
        <taxon>Pantevenvirales</taxon>
        <taxon>Kyanoviridae</taxon>
        <taxon>Ronodorvirus</taxon>
        <taxon>Ronodorvirus pssm3</taxon>
    </lineage>
</organism>
<sequence>MNIKVCPVCDARWLDDQLYWATGREACPHDLAGLICNVLDRHNNPNCINPCKGSNSGVSWTSHEDQIEEFFENIIERDDPEQPFRDWLLDN</sequence>